<evidence type="ECO:0000256" key="1">
    <source>
        <dbReference type="SAM" id="Phobius"/>
    </source>
</evidence>
<proteinExistence type="predicted"/>
<comment type="caution">
    <text evidence="2">The sequence shown here is derived from an EMBL/GenBank/DDBJ whole genome shotgun (WGS) entry which is preliminary data.</text>
</comment>
<keyword evidence="1" id="KW-0812">Transmembrane</keyword>
<dbReference type="EMBL" id="JBHTCH010000027">
    <property type="protein sequence ID" value="MFC7362813.1"/>
    <property type="molecule type" value="Genomic_DNA"/>
</dbReference>
<dbReference type="RefSeq" id="WP_255892856.1">
    <property type="nucleotide sequence ID" value="NZ_JAFMZM010000007.1"/>
</dbReference>
<protein>
    <recommendedName>
        <fullName evidence="4">DoxX family protein</fullName>
    </recommendedName>
</protein>
<feature type="transmembrane region" description="Helical" evidence="1">
    <location>
        <begin position="51"/>
        <end position="70"/>
    </location>
</feature>
<dbReference type="Proteomes" id="UP001596524">
    <property type="component" value="Unassembled WGS sequence"/>
</dbReference>
<sequence length="130" mass="13077">MATFGAAPEEGGLQGLLAASPDRAVHTSAAAEIAFVLGLVALAAAPFSVMLGLSLATGAVGLVFGVVGMARTSRPDMAGQALVPLGMLFAIVAVVLVGLRYLGVDTAFGDDLLPTLQAWMETLNSRVPGP</sequence>
<gene>
    <name evidence="2" type="ORF">ACFQO6_21265</name>
</gene>
<reference evidence="3" key="1">
    <citation type="journal article" date="2019" name="Int. J. Syst. Evol. Microbiol.">
        <title>The Global Catalogue of Microorganisms (GCM) 10K type strain sequencing project: providing services to taxonomists for standard genome sequencing and annotation.</title>
        <authorList>
            <consortium name="The Broad Institute Genomics Platform"/>
            <consortium name="The Broad Institute Genome Sequencing Center for Infectious Disease"/>
            <person name="Wu L."/>
            <person name="Ma J."/>
        </authorList>
    </citation>
    <scope>NUCLEOTIDE SEQUENCE [LARGE SCALE GENOMIC DNA]</scope>
    <source>
        <strain evidence="3">FCH27</strain>
    </source>
</reference>
<evidence type="ECO:0000313" key="2">
    <source>
        <dbReference type="EMBL" id="MFC7362813.1"/>
    </source>
</evidence>
<evidence type="ECO:0000313" key="3">
    <source>
        <dbReference type="Proteomes" id="UP001596524"/>
    </source>
</evidence>
<keyword evidence="1" id="KW-0472">Membrane</keyword>
<organism evidence="2 3">
    <name type="scientific">Nocardioides astragali</name>
    <dbReference type="NCBI Taxonomy" id="1776736"/>
    <lineage>
        <taxon>Bacteria</taxon>
        <taxon>Bacillati</taxon>
        <taxon>Actinomycetota</taxon>
        <taxon>Actinomycetes</taxon>
        <taxon>Propionibacteriales</taxon>
        <taxon>Nocardioidaceae</taxon>
        <taxon>Nocardioides</taxon>
    </lineage>
</organism>
<evidence type="ECO:0008006" key="4">
    <source>
        <dbReference type="Google" id="ProtNLM"/>
    </source>
</evidence>
<keyword evidence="1" id="KW-1133">Transmembrane helix</keyword>
<accession>A0ABW2N940</accession>
<feature type="transmembrane region" description="Helical" evidence="1">
    <location>
        <begin position="82"/>
        <end position="103"/>
    </location>
</feature>
<keyword evidence="3" id="KW-1185">Reference proteome</keyword>
<name>A0ABW2N940_9ACTN</name>